<evidence type="ECO:0000256" key="1">
    <source>
        <dbReference type="ARBA" id="ARBA00022737"/>
    </source>
</evidence>
<dbReference type="Pfam" id="PF12796">
    <property type="entry name" value="Ank_2"/>
    <property type="match status" value="2"/>
</dbReference>
<keyword evidence="6" id="KW-1185">Reference proteome</keyword>
<dbReference type="PROSITE" id="PS50088">
    <property type="entry name" value="ANK_REPEAT"/>
    <property type="match status" value="1"/>
</dbReference>
<dbReference type="PANTHER" id="PTHR24123">
    <property type="entry name" value="ANKYRIN REPEAT-CONTAINING"/>
    <property type="match status" value="1"/>
</dbReference>
<name>A0A2J6R8T9_HYAVF</name>
<accession>A0A2J6R8T9</accession>
<keyword evidence="2 3" id="KW-0040">ANK repeat</keyword>
<keyword evidence="1" id="KW-0677">Repeat</keyword>
<protein>
    <submittedName>
        <fullName evidence="5">Ankyrin</fullName>
    </submittedName>
</protein>
<dbReference type="InterPro" id="IPR031352">
    <property type="entry name" value="SesA"/>
</dbReference>
<dbReference type="STRING" id="1149755.A0A2J6R8T9"/>
<organism evidence="5 6">
    <name type="scientific">Hyaloscypha variabilis (strain UAMH 11265 / GT02V1 / F)</name>
    <name type="common">Meliniomyces variabilis</name>
    <dbReference type="NCBI Taxonomy" id="1149755"/>
    <lineage>
        <taxon>Eukaryota</taxon>
        <taxon>Fungi</taxon>
        <taxon>Dikarya</taxon>
        <taxon>Ascomycota</taxon>
        <taxon>Pezizomycotina</taxon>
        <taxon>Leotiomycetes</taxon>
        <taxon>Helotiales</taxon>
        <taxon>Hyaloscyphaceae</taxon>
        <taxon>Hyaloscypha</taxon>
        <taxon>Hyaloscypha variabilis</taxon>
    </lineage>
</organism>
<proteinExistence type="predicted"/>
<feature type="repeat" description="ANK" evidence="3">
    <location>
        <begin position="443"/>
        <end position="475"/>
    </location>
</feature>
<dbReference type="SUPFAM" id="SSF48403">
    <property type="entry name" value="Ankyrin repeat"/>
    <property type="match status" value="1"/>
</dbReference>
<feature type="domain" description="NACHT-NTPase and P-loop NTPases N-terminal" evidence="4">
    <location>
        <begin position="11"/>
        <end position="136"/>
    </location>
</feature>
<evidence type="ECO:0000313" key="6">
    <source>
        <dbReference type="Proteomes" id="UP000235786"/>
    </source>
</evidence>
<sequence length="932" mass="106320">MAEAFAVIGFVSSILQLLDFGTKVIKQLHESLHCIDEIPGSLRDITLELPLLIEVLQQITHHFDHGYYRPQVEPMLCSIINACRVEIASLELILNKSLPEQQDSKRSRCLKAVYSLSHEKEIIKISSRLSGYVANLVLFQSLLAPDYIIHTIRENLDTITKDEPHQQTSLEVITQVKRDRAIALSSSLNTAINRARKGRMSNYYHRNRRFSTCVSFAQLGLLWRLQTSINISWGSGIYSIAPELNIERLVWCTSPGFEVLWSCEQGYKRWSTAEKELEQLFRIGQASPLDIDTRGVTWIEKLLCRPSFGTGDFEERMSLLEKLFKSGAKLNRNNSILCNHKSVWPPITPEWYVDIEDIDPDPFLLKFLRQCSKSAFGVWGQTPLMDAILSGSRDEIVSCLQDRRALLETNSLGQTAVHLAVIRSTELTRLLEAGAESNASDCRGINPLEYAAAYGCVDSVIILLEAGARPTLEHRDGLLHITFLKYATELKHWDVVKKAISFLRASPNYDDKFIDNEINYLMVRHLEVLGGAEPSLNGITHLLELGADQNVILQDGNTLLHMTSSPDEVKILLQAGIIHLDHPNHESTSPLMSAVNYGNQHYKAILENGCNVNYQDRRGHSALHLAVKHWISVPYRLENKLWTLDEISDRILVIKTLLIHNSDTLIRDNCRCLCSSKGCSPSNLVARLEDQQLQGNYWSLEWLLILKEQIDAGITQQALLDIIRVKKFNKLGMTHTCCYRRIWPPSDSSMGKEETDGVLDKEKDLIEELEHFMGCVSKSLSDTVDSWIKHLCQFVISDLEQPRTSWCLGVWGGDGCSISSGLTTPPFYEPFEVKELGSIGEPRLGEKVGYHRYIHKPTDTFRVQWGGPEVEKKHCSHEVYSTWIDYFHKNWTKYNYPETVDEEWHKRRKFYIMQQAELMNVSMHIKNEKNDC</sequence>
<dbReference type="PANTHER" id="PTHR24123:SF33">
    <property type="entry name" value="PROTEIN HOS4"/>
    <property type="match status" value="1"/>
</dbReference>
<dbReference type="OrthoDB" id="3200163at2759"/>
<dbReference type="Pfam" id="PF17107">
    <property type="entry name" value="SesA"/>
    <property type="match status" value="1"/>
</dbReference>
<dbReference type="Proteomes" id="UP000235786">
    <property type="component" value="Unassembled WGS sequence"/>
</dbReference>
<dbReference type="InterPro" id="IPR002110">
    <property type="entry name" value="Ankyrin_rpt"/>
</dbReference>
<reference evidence="5 6" key="1">
    <citation type="submission" date="2016-04" db="EMBL/GenBank/DDBJ databases">
        <title>A degradative enzymes factory behind the ericoid mycorrhizal symbiosis.</title>
        <authorList>
            <consortium name="DOE Joint Genome Institute"/>
            <person name="Martino E."/>
            <person name="Morin E."/>
            <person name="Grelet G."/>
            <person name="Kuo A."/>
            <person name="Kohler A."/>
            <person name="Daghino S."/>
            <person name="Barry K."/>
            <person name="Choi C."/>
            <person name="Cichocki N."/>
            <person name="Clum A."/>
            <person name="Copeland A."/>
            <person name="Hainaut M."/>
            <person name="Haridas S."/>
            <person name="Labutti K."/>
            <person name="Lindquist E."/>
            <person name="Lipzen A."/>
            <person name="Khouja H.-R."/>
            <person name="Murat C."/>
            <person name="Ohm R."/>
            <person name="Olson A."/>
            <person name="Spatafora J."/>
            <person name="Veneault-Fourrey C."/>
            <person name="Henrissat B."/>
            <person name="Grigoriev I."/>
            <person name="Martin F."/>
            <person name="Perotto S."/>
        </authorList>
    </citation>
    <scope>NUCLEOTIDE SEQUENCE [LARGE SCALE GENOMIC DNA]</scope>
    <source>
        <strain evidence="5 6">F</strain>
    </source>
</reference>
<dbReference type="InterPro" id="IPR051165">
    <property type="entry name" value="Multifunctional_ANK_Repeat"/>
</dbReference>
<dbReference type="SMART" id="SM00248">
    <property type="entry name" value="ANK"/>
    <property type="match status" value="7"/>
</dbReference>
<dbReference type="EMBL" id="KZ613953">
    <property type="protein sequence ID" value="PMD34939.1"/>
    <property type="molecule type" value="Genomic_DNA"/>
</dbReference>
<dbReference type="AlphaFoldDB" id="A0A2J6R8T9"/>
<dbReference type="Gene3D" id="1.25.40.20">
    <property type="entry name" value="Ankyrin repeat-containing domain"/>
    <property type="match status" value="2"/>
</dbReference>
<evidence type="ECO:0000256" key="3">
    <source>
        <dbReference type="PROSITE-ProRule" id="PRU00023"/>
    </source>
</evidence>
<evidence type="ECO:0000259" key="4">
    <source>
        <dbReference type="Pfam" id="PF17107"/>
    </source>
</evidence>
<gene>
    <name evidence="5" type="ORF">L207DRAFT_604114</name>
</gene>
<evidence type="ECO:0000256" key="2">
    <source>
        <dbReference type="ARBA" id="ARBA00023043"/>
    </source>
</evidence>
<evidence type="ECO:0000313" key="5">
    <source>
        <dbReference type="EMBL" id="PMD34939.1"/>
    </source>
</evidence>
<dbReference type="InterPro" id="IPR036770">
    <property type="entry name" value="Ankyrin_rpt-contain_sf"/>
</dbReference>